<dbReference type="AlphaFoldDB" id="A0A417Z6B7"/>
<keyword evidence="2" id="KW-0238">DNA-binding</keyword>
<dbReference type="Proteomes" id="UP000285376">
    <property type="component" value="Unassembled WGS sequence"/>
</dbReference>
<proteinExistence type="predicted"/>
<reference evidence="2 3" key="1">
    <citation type="submission" date="2018-08" db="EMBL/GenBank/DDBJ databases">
        <title>Whole genome sequence analysis of Dermacoccus abyssi bacteria isolated from Deep Mariana trench Micromonospora spp reveals genes involved in the environmental adaptation and production of secondary metabolites.</title>
        <authorList>
            <person name="Abdel-Mageed W.M."/>
            <person name="Lehri B."/>
            <person name="Nouioui I."/>
            <person name="Goodfellow I."/>
            <person name="Jaspars M."/>
            <person name="Karlyshev A."/>
        </authorList>
    </citation>
    <scope>NUCLEOTIDE SEQUENCE [LARGE SCALE GENOMIC DNA]</scope>
    <source>
        <strain evidence="2 3">MT1.1</strain>
    </source>
</reference>
<dbReference type="InterPro" id="IPR010093">
    <property type="entry name" value="SinI_DNA-bd"/>
</dbReference>
<sequence>MTEHEVLTTEEPATLLRVSTKTVPSLVNSGALPGEKMGRAWRFLRSDVLSFVRGIDSQRGRDGGNG</sequence>
<gene>
    <name evidence="2" type="ORF">D1832_06695</name>
</gene>
<dbReference type="NCBIfam" id="TIGR01764">
    <property type="entry name" value="excise"/>
    <property type="match status" value="1"/>
</dbReference>
<organism evidence="2 3">
    <name type="scientific">Dermacoccus abyssi</name>
    <dbReference type="NCBI Taxonomy" id="322596"/>
    <lineage>
        <taxon>Bacteria</taxon>
        <taxon>Bacillati</taxon>
        <taxon>Actinomycetota</taxon>
        <taxon>Actinomycetes</taxon>
        <taxon>Micrococcales</taxon>
        <taxon>Dermacoccaceae</taxon>
        <taxon>Dermacoccus</taxon>
    </lineage>
</organism>
<dbReference type="Pfam" id="PF12728">
    <property type="entry name" value="HTH_17"/>
    <property type="match status" value="1"/>
</dbReference>
<dbReference type="GO" id="GO:0003677">
    <property type="term" value="F:DNA binding"/>
    <property type="evidence" value="ECO:0007669"/>
    <property type="project" value="UniProtKB-KW"/>
</dbReference>
<comment type="caution">
    <text evidence="2">The sequence shown here is derived from an EMBL/GenBank/DDBJ whole genome shotgun (WGS) entry which is preliminary data.</text>
</comment>
<feature type="domain" description="Helix-turn-helix" evidence="1">
    <location>
        <begin position="6"/>
        <end position="53"/>
    </location>
</feature>
<accession>A0A417Z6B7</accession>
<evidence type="ECO:0000313" key="3">
    <source>
        <dbReference type="Proteomes" id="UP000285376"/>
    </source>
</evidence>
<protein>
    <submittedName>
        <fullName evidence="2">DNA-binding protein</fullName>
    </submittedName>
</protein>
<evidence type="ECO:0000313" key="2">
    <source>
        <dbReference type="EMBL" id="RHW46155.1"/>
    </source>
</evidence>
<dbReference type="EMBL" id="QWLM01000006">
    <property type="protein sequence ID" value="RHW46155.1"/>
    <property type="molecule type" value="Genomic_DNA"/>
</dbReference>
<name>A0A417Z6B7_9MICO</name>
<evidence type="ECO:0000259" key="1">
    <source>
        <dbReference type="Pfam" id="PF12728"/>
    </source>
</evidence>
<dbReference type="InterPro" id="IPR041657">
    <property type="entry name" value="HTH_17"/>
</dbReference>